<dbReference type="Pfam" id="PF12710">
    <property type="entry name" value="HAD"/>
    <property type="match status" value="1"/>
</dbReference>
<keyword evidence="1" id="KW-0378">Hydrolase</keyword>
<protein>
    <submittedName>
        <fullName evidence="1">Haloacid dehalogenase-like hydrolase</fullName>
    </submittedName>
</protein>
<dbReference type="RefSeq" id="WP_349877102.1">
    <property type="nucleotide sequence ID" value="NZ_CP157974.1"/>
</dbReference>
<gene>
    <name evidence="1" type="ORF">ABIH81_23790</name>
</gene>
<accession>A0AAU7QWQ8</accession>
<dbReference type="GO" id="GO:0016787">
    <property type="term" value="F:hydrolase activity"/>
    <property type="evidence" value="ECO:0007669"/>
    <property type="project" value="UniProtKB-KW"/>
</dbReference>
<dbReference type="Gene3D" id="3.40.50.1000">
    <property type="entry name" value="HAD superfamily/HAD-like"/>
    <property type="match status" value="1"/>
</dbReference>
<name>A0AAU7QWQ8_9ACTN</name>
<dbReference type="InterPro" id="IPR023214">
    <property type="entry name" value="HAD_sf"/>
</dbReference>
<dbReference type="SUPFAM" id="SSF56784">
    <property type="entry name" value="HAD-like"/>
    <property type="match status" value="1"/>
</dbReference>
<dbReference type="AlphaFoldDB" id="A0AAU7QWQ8"/>
<reference evidence="1" key="1">
    <citation type="submission" date="2024-06" db="EMBL/GenBank/DDBJ databases">
        <title>Micromonospora sp. strain HUAS YX12 genome sequences.</title>
        <authorList>
            <person name="Mo P."/>
        </authorList>
    </citation>
    <scope>NUCLEOTIDE SEQUENCE</scope>
    <source>
        <strain evidence="1">HUAS YX12</strain>
    </source>
</reference>
<dbReference type="EMBL" id="CP157974">
    <property type="protein sequence ID" value="XBT80649.1"/>
    <property type="molecule type" value="Genomic_DNA"/>
</dbReference>
<dbReference type="InterPro" id="IPR036412">
    <property type="entry name" value="HAD-like_sf"/>
</dbReference>
<organism evidence="1">
    <name type="scientific">Micromonospora sp. HUAS YX12</name>
    <dbReference type="NCBI Taxonomy" id="3156396"/>
    <lineage>
        <taxon>Bacteria</taxon>
        <taxon>Bacillati</taxon>
        <taxon>Actinomycetota</taxon>
        <taxon>Actinomycetes</taxon>
        <taxon>Micromonosporales</taxon>
        <taxon>Micromonosporaceae</taxon>
        <taxon>Micromonospora</taxon>
    </lineage>
</organism>
<proteinExistence type="predicted"/>
<sequence length="157" mass="16780">MIRGAVFFDVDGTLTPTSSGQHLAELVGNAEEIAQIQAGYGAGTLSSDEACVLEARGWAGRAPAGAQAFLESLPLVDGIVETVSWCRAHSLVPVLATLAWDFVGTYLCSRFGFDRTCGPRLQIVDGRYSGEVAEQFDEQAKRDFAVRVAADLRLGAR</sequence>
<evidence type="ECO:0000313" key="1">
    <source>
        <dbReference type="EMBL" id="XBT80649.1"/>
    </source>
</evidence>